<dbReference type="PROSITE" id="PS00665">
    <property type="entry name" value="DHDPS_1"/>
    <property type="match status" value="1"/>
</dbReference>
<dbReference type="Proteomes" id="UP000036503">
    <property type="component" value="Unassembled WGS sequence"/>
</dbReference>
<organism evidence="6 7">
    <name type="scientific">Megasphaera cerevisiae DSM 20462</name>
    <dbReference type="NCBI Taxonomy" id="1122219"/>
    <lineage>
        <taxon>Bacteria</taxon>
        <taxon>Bacillati</taxon>
        <taxon>Bacillota</taxon>
        <taxon>Negativicutes</taxon>
        <taxon>Veillonellales</taxon>
        <taxon>Veillonellaceae</taxon>
        <taxon>Megasphaera</taxon>
    </lineage>
</organism>
<feature type="active site" description="Schiff-base intermediate with substrate" evidence="4">
    <location>
        <position position="163"/>
    </location>
</feature>
<accession>A0A0J6WY36</accession>
<feature type="binding site" evidence="5">
    <location>
        <position position="46"/>
    </location>
    <ligand>
        <name>pyruvate</name>
        <dbReference type="ChEBI" id="CHEBI:15361"/>
    </ligand>
</feature>
<keyword evidence="7" id="KW-1185">Reference proteome</keyword>
<dbReference type="SUPFAM" id="SSF51569">
    <property type="entry name" value="Aldolase"/>
    <property type="match status" value="1"/>
</dbReference>
<dbReference type="PRINTS" id="PR00146">
    <property type="entry name" value="DHPICSNTHASE"/>
</dbReference>
<gene>
    <name evidence="6" type="ORF">AB840_04520</name>
</gene>
<reference evidence="6 7" key="1">
    <citation type="submission" date="2015-06" db="EMBL/GenBank/DDBJ databases">
        <title>Draft genome sequence of beer spoilage bacterium Megasphaera cerevisiae type strain 20462.</title>
        <authorList>
            <person name="Kutumbaka K."/>
            <person name="Pasmowitz J."/>
            <person name="Mategko J."/>
            <person name="Reyes D."/>
            <person name="Friedrich A."/>
            <person name="Han S."/>
            <person name="Martens-Habbena W."/>
            <person name="Neal-McKinney J."/>
            <person name="Janagama H.K."/>
            <person name="Nadala C."/>
            <person name="Samadpour M."/>
        </authorList>
    </citation>
    <scope>NUCLEOTIDE SEQUENCE [LARGE SCALE GENOMIC DNA]</scope>
    <source>
        <strain evidence="6 7">DSM 20462</strain>
    </source>
</reference>
<dbReference type="PANTHER" id="PTHR42849">
    <property type="entry name" value="N-ACETYLNEURAMINATE LYASE"/>
    <property type="match status" value="1"/>
</dbReference>
<proteinExistence type="inferred from homology"/>
<evidence type="ECO:0000313" key="7">
    <source>
        <dbReference type="Proteomes" id="UP000036503"/>
    </source>
</evidence>
<dbReference type="OrthoDB" id="9782828at2"/>
<dbReference type="STRING" id="39029.BSR42_04695"/>
<evidence type="ECO:0000313" key="6">
    <source>
        <dbReference type="EMBL" id="KMO87148.1"/>
    </source>
</evidence>
<dbReference type="Pfam" id="PF00701">
    <property type="entry name" value="DHDPS"/>
    <property type="match status" value="1"/>
</dbReference>
<dbReference type="PATRIC" id="fig|1122219.3.peg.3342"/>
<comment type="caution">
    <text evidence="6">The sequence shown here is derived from an EMBL/GenBank/DDBJ whole genome shotgun (WGS) entry which is preliminary data.</text>
</comment>
<evidence type="ECO:0000256" key="2">
    <source>
        <dbReference type="ARBA" id="ARBA00023270"/>
    </source>
</evidence>
<keyword evidence="1 3" id="KW-0456">Lyase</keyword>
<evidence type="ECO:0000256" key="4">
    <source>
        <dbReference type="PIRSR" id="PIRSR001365-1"/>
    </source>
</evidence>
<feature type="active site" description="Proton donor/acceptor" evidence="4">
    <location>
        <position position="134"/>
    </location>
</feature>
<dbReference type="Gene3D" id="3.20.20.70">
    <property type="entry name" value="Aldolase class I"/>
    <property type="match status" value="1"/>
</dbReference>
<dbReference type="PIRSF" id="PIRSF001365">
    <property type="entry name" value="DHDPS"/>
    <property type="match status" value="1"/>
</dbReference>
<dbReference type="GO" id="GO:0005829">
    <property type="term" value="C:cytosol"/>
    <property type="evidence" value="ECO:0007669"/>
    <property type="project" value="TreeGrafter"/>
</dbReference>
<dbReference type="GO" id="GO:0019262">
    <property type="term" value="P:N-acetylneuraminate catabolic process"/>
    <property type="evidence" value="ECO:0007669"/>
    <property type="project" value="TreeGrafter"/>
</dbReference>
<dbReference type="RefSeq" id="WP_048513645.1">
    <property type="nucleotide sequence ID" value="NZ_FUXD01000004.1"/>
</dbReference>
<dbReference type="PANTHER" id="PTHR42849:SF1">
    <property type="entry name" value="N-ACETYLNEURAMINATE LYASE"/>
    <property type="match status" value="1"/>
</dbReference>
<feature type="binding site" evidence="5">
    <location>
        <position position="208"/>
    </location>
    <ligand>
        <name>pyruvate</name>
        <dbReference type="ChEBI" id="CHEBI:15361"/>
    </ligand>
</feature>
<dbReference type="InterPro" id="IPR020624">
    <property type="entry name" value="Schiff_base-form_aldolases_CS"/>
</dbReference>
<dbReference type="AlphaFoldDB" id="A0A0J6WY36"/>
<keyword evidence="2" id="KW-0704">Schiff base</keyword>
<name>A0A0J6WY36_9FIRM</name>
<dbReference type="EMBL" id="LEKT01000009">
    <property type="protein sequence ID" value="KMO87148.1"/>
    <property type="molecule type" value="Genomic_DNA"/>
</dbReference>
<dbReference type="SMART" id="SM01130">
    <property type="entry name" value="DHDPS"/>
    <property type="match status" value="1"/>
</dbReference>
<evidence type="ECO:0000256" key="5">
    <source>
        <dbReference type="PIRSR" id="PIRSR001365-2"/>
    </source>
</evidence>
<evidence type="ECO:0000256" key="3">
    <source>
        <dbReference type="PIRNR" id="PIRNR001365"/>
    </source>
</evidence>
<dbReference type="InParanoid" id="A0A0J6WY36"/>
<dbReference type="InterPro" id="IPR013785">
    <property type="entry name" value="Aldolase_TIM"/>
</dbReference>
<evidence type="ECO:0000256" key="1">
    <source>
        <dbReference type="ARBA" id="ARBA00023239"/>
    </source>
</evidence>
<dbReference type="InterPro" id="IPR002220">
    <property type="entry name" value="DapA-like"/>
</dbReference>
<dbReference type="CDD" id="cd00408">
    <property type="entry name" value="DHDPS-like"/>
    <property type="match status" value="1"/>
</dbReference>
<dbReference type="GO" id="GO:0008747">
    <property type="term" value="F:N-acetylneuraminate lyase activity"/>
    <property type="evidence" value="ECO:0007669"/>
    <property type="project" value="TreeGrafter"/>
</dbReference>
<comment type="similarity">
    <text evidence="3">Belongs to the DapA family.</text>
</comment>
<protein>
    <submittedName>
        <fullName evidence="6">Dihydrodipicolinate synthase</fullName>
    </submittedName>
</protein>
<sequence length="295" mass="32874">MKKAEYLTPVITAFDKQGNIDDQANKAVYDYLIHSGMDGIVVMGSTGEFFAMTIEQRKHLIDLAVSHIRKRVTCYVGTGCMSVQETIDLSNYALQAGADAVMIIGPYYFSMGERQIESYYDQIVPYINGPIFIYNYPGGSGYDMTPAVTVTLLRKYQNIIGYKDTVDTFSHTRSIIEAVKNEFPDFIIYSGFDENMVHTMLSGGNGCIGGLSNIAPELCAAWVKAINNTDVTAIEQCQKKINALMPFYTIDEPFIPAMKKAMMLRGLDISEHCIEFAPVTPEQIRQIEVILKTLG</sequence>